<dbReference type="Proteomes" id="UP000191933">
    <property type="component" value="Unassembled WGS sequence"/>
</dbReference>
<organism evidence="9 10">
    <name type="scientific">Agrobacterium genomosp. 2 str. CFBP 5494</name>
    <dbReference type="NCBI Taxonomy" id="1183436"/>
    <lineage>
        <taxon>Bacteria</taxon>
        <taxon>Pseudomonadati</taxon>
        <taxon>Pseudomonadota</taxon>
        <taxon>Alphaproteobacteria</taxon>
        <taxon>Hyphomicrobiales</taxon>
        <taxon>Rhizobiaceae</taxon>
        <taxon>Rhizobium/Agrobacterium group</taxon>
        <taxon>Agrobacterium</taxon>
        <taxon>Agrobacterium tumefaciens complex</taxon>
    </lineage>
</organism>
<evidence type="ECO:0000256" key="6">
    <source>
        <dbReference type="ARBA" id="ARBA00022764"/>
    </source>
</evidence>
<evidence type="ECO:0000256" key="3">
    <source>
        <dbReference type="ARBA" id="ARBA00010033"/>
    </source>
</evidence>
<evidence type="ECO:0000313" key="9">
    <source>
        <dbReference type="EMBL" id="CUX00435.1"/>
    </source>
</evidence>
<dbReference type="RefSeq" id="WP_072493400.1">
    <property type="nucleotide sequence ID" value="NZ_LT009719.1"/>
</dbReference>
<evidence type="ECO:0000256" key="2">
    <source>
        <dbReference type="ARBA" id="ARBA00005182"/>
    </source>
</evidence>
<protein>
    <recommendedName>
        <fullName evidence="4">Alginate biosynthesis protein AlgF</fullName>
    </recommendedName>
</protein>
<dbReference type="AlphaFoldDB" id="A0A9W5B651"/>
<name>A0A9W5B651_9HYPH</name>
<dbReference type="EMBL" id="FBVY01000038">
    <property type="protein sequence ID" value="CUX00435.1"/>
    <property type="molecule type" value="Genomic_DNA"/>
</dbReference>
<dbReference type="Pfam" id="PF11182">
    <property type="entry name" value="AlgF"/>
    <property type="match status" value="1"/>
</dbReference>
<evidence type="ECO:0000313" key="10">
    <source>
        <dbReference type="Proteomes" id="UP000191933"/>
    </source>
</evidence>
<comment type="caution">
    <text evidence="9">The sequence shown here is derived from an EMBL/GenBank/DDBJ whole genome shotgun (WGS) entry which is preliminary data.</text>
</comment>
<reference evidence="9 10" key="1">
    <citation type="submission" date="2016-01" db="EMBL/GenBank/DDBJ databases">
        <authorList>
            <person name="Regsiter A."/>
            <person name="william w."/>
        </authorList>
    </citation>
    <scope>NUCLEOTIDE SEQUENCE [LARGE SCALE GENOMIC DNA]</scope>
    <source>
        <strain evidence="9 10">CFBP 5494</strain>
    </source>
</reference>
<dbReference type="GO" id="GO:0042597">
    <property type="term" value="C:periplasmic space"/>
    <property type="evidence" value="ECO:0007669"/>
    <property type="project" value="UniProtKB-SubCell"/>
</dbReference>
<proteinExistence type="inferred from homology"/>
<comment type="subcellular location">
    <subcellularLocation>
        <location evidence="1">Periplasm</location>
    </subcellularLocation>
</comment>
<sequence>MKLLSKVLPFAVFAASVTASLTAHAQDAGLYGRADDPNASFVRVVTFDQQTATIGGKPVSPDKGVSAYVNVDPGSVEVSSGGKNAVVKVEPGKYYTMTIGADGERVFSDIVKNDPAKAQLYLYNLSDIPNVDLFVPAAKALALKGVAKGESKDVALKAPLSLAFEVQKDGAAVASIEPIDIKRKAGYSIVIRGTNGQYKAVALENNLLQR</sequence>
<dbReference type="InterPro" id="IPR035422">
    <property type="entry name" value="AlgF"/>
</dbReference>
<evidence type="ECO:0000256" key="1">
    <source>
        <dbReference type="ARBA" id="ARBA00004418"/>
    </source>
</evidence>
<accession>A0A9W5B651</accession>
<comment type="similarity">
    <text evidence="3">Belongs to the AlgF family.</text>
</comment>
<evidence type="ECO:0000256" key="8">
    <source>
        <dbReference type="SAM" id="SignalP"/>
    </source>
</evidence>
<keyword evidence="10" id="KW-1185">Reference proteome</keyword>
<keyword evidence="7" id="KW-0016">Alginate biosynthesis</keyword>
<feature type="signal peptide" evidence="8">
    <location>
        <begin position="1"/>
        <end position="25"/>
    </location>
</feature>
<comment type="pathway">
    <text evidence="2">Glycan biosynthesis; alginate biosynthesis.</text>
</comment>
<feature type="chain" id="PRO_5040849581" description="Alginate biosynthesis protein AlgF" evidence="8">
    <location>
        <begin position="26"/>
        <end position="210"/>
    </location>
</feature>
<dbReference type="GO" id="GO:0042121">
    <property type="term" value="P:alginic acid biosynthetic process"/>
    <property type="evidence" value="ECO:0007669"/>
    <property type="project" value="UniProtKB-KW"/>
</dbReference>
<evidence type="ECO:0000256" key="7">
    <source>
        <dbReference type="ARBA" id="ARBA00022841"/>
    </source>
</evidence>
<evidence type="ECO:0000256" key="4">
    <source>
        <dbReference type="ARBA" id="ARBA00013964"/>
    </source>
</evidence>
<keyword evidence="6" id="KW-0574">Periplasm</keyword>
<evidence type="ECO:0000256" key="5">
    <source>
        <dbReference type="ARBA" id="ARBA00022729"/>
    </source>
</evidence>
<keyword evidence="5 8" id="KW-0732">Signal</keyword>
<gene>
    <name evidence="9" type="ORF">AGR2A_Lc90009</name>
</gene>